<feature type="domain" description="Nudix hydrolase" evidence="6">
    <location>
        <begin position="3"/>
        <end position="133"/>
    </location>
</feature>
<dbReference type="InterPro" id="IPR020084">
    <property type="entry name" value="NUDIX_hydrolase_CS"/>
</dbReference>
<evidence type="ECO:0000256" key="3">
    <source>
        <dbReference type="ARBA" id="ARBA00022801"/>
    </source>
</evidence>
<dbReference type="PROSITE" id="PS00893">
    <property type="entry name" value="NUDIX_BOX"/>
    <property type="match status" value="1"/>
</dbReference>
<evidence type="ECO:0000256" key="1">
    <source>
        <dbReference type="ARBA" id="ARBA00001946"/>
    </source>
</evidence>
<dbReference type="SUPFAM" id="SSF55811">
    <property type="entry name" value="Nudix"/>
    <property type="match status" value="1"/>
</dbReference>
<sequence length="150" mass="16613">MHNTILSAAGALIRDEQGRILLLEPTYKDHWEIPGGIIELGETPSQGCARELTEELGLVREPGPLLVVDWAPHPKLGDRVLFVFDGGTLTESEIAAIHLQAEELRSYAFLPPDEAFDRLIPRLERRMRAAVRAQETGRTGYLEHGVAHSG</sequence>
<dbReference type="Pfam" id="PF00293">
    <property type="entry name" value="NUDIX"/>
    <property type="match status" value="1"/>
</dbReference>
<dbReference type="InterPro" id="IPR015797">
    <property type="entry name" value="NUDIX_hydrolase-like_dom_sf"/>
</dbReference>
<accession>A0ABV9SAQ0</accession>
<keyword evidence="4" id="KW-0460">Magnesium</keyword>
<name>A0ABV9SAQ0_9PSEU</name>
<dbReference type="CDD" id="cd18876">
    <property type="entry name" value="NUDIX_Hydrolase"/>
    <property type="match status" value="1"/>
</dbReference>
<evidence type="ECO:0000313" key="8">
    <source>
        <dbReference type="Proteomes" id="UP001595859"/>
    </source>
</evidence>
<evidence type="ECO:0000256" key="5">
    <source>
        <dbReference type="RuleBase" id="RU003476"/>
    </source>
</evidence>
<dbReference type="Gene3D" id="3.90.79.10">
    <property type="entry name" value="Nucleoside Triphosphate Pyrophosphohydrolase"/>
    <property type="match status" value="1"/>
</dbReference>
<dbReference type="InterPro" id="IPR000086">
    <property type="entry name" value="NUDIX_hydrolase_dom"/>
</dbReference>
<comment type="cofactor">
    <cofactor evidence="1">
        <name>Mg(2+)</name>
        <dbReference type="ChEBI" id="CHEBI:18420"/>
    </cofactor>
</comment>
<keyword evidence="8" id="KW-1185">Reference proteome</keyword>
<dbReference type="InterPro" id="IPR020476">
    <property type="entry name" value="Nudix_hydrolase"/>
</dbReference>
<evidence type="ECO:0000256" key="4">
    <source>
        <dbReference type="ARBA" id="ARBA00022842"/>
    </source>
</evidence>
<proteinExistence type="inferred from homology"/>
<dbReference type="PRINTS" id="PR00502">
    <property type="entry name" value="NUDIXFAMILY"/>
</dbReference>
<dbReference type="PROSITE" id="PS51462">
    <property type="entry name" value="NUDIX"/>
    <property type="match status" value="1"/>
</dbReference>
<keyword evidence="3 5" id="KW-0378">Hydrolase</keyword>
<dbReference type="RefSeq" id="WP_378060748.1">
    <property type="nucleotide sequence ID" value="NZ_JBHSIS010000022.1"/>
</dbReference>
<reference evidence="8" key="1">
    <citation type="journal article" date="2019" name="Int. J. Syst. Evol. Microbiol.">
        <title>The Global Catalogue of Microorganisms (GCM) 10K type strain sequencing project: providing services to taxonomists for standard genome sequencing and annotation.</title>
        <authorList>
            <consortium name="The Broad Institute Genomics Platform"/>
            <consortium name="The Broad Institute Genome Sequencing Center for Infectious Disease"/>
            <person name="Wu L."/>
            <person name="Ma J."/>
        </authorList>
    </citation>
    <scope>NUCLEOTIDE SEQUENCE [LARGE SCALE GENOMIC DNA]</scope>
    <source>
        <strain evidence="8">ZS-22-S1</strain>
    </source>
</reference>
<evidence type="ECO:0000259" key="6">
    <source>
        <dbReference type="PROSITE" id="PS51462"/>
    </source>
</evidence>
<organism evidence="7 8">
    <name type="scientific">Actinophytocola glycyrrhizae</name>
    <dbReference type="NCBI Taxonomy" id="2044873"/>
    <lineage>
        <taxon>Bacteria</taxon>
        <taxon>Bacillati</taxon>
        <taxon>Actinomycetota</taxon>
        <taxon>Actinomycetes</taxon>
        <taxon>Pseudonocardiales</taxon>
        <taxon>Pseudonocardiaceae</taxon>
    </lineage>
</organism>
<evidence type="ECO:0000313" key="7">
    <source>
        <dbReference type="EMBL" id="MFC4858327.1"/>
    </source>
</evidence>
<dbReference type="EMBL" id="JBHSIS010000022">
    <property type="protein sequence ID" value="MFC4858327.1"/>
    <property type="molecule type" value="Genomic_DNA"/>
</dbReference>
<dbReference type="PANTHER" id="PTHR43046">
    <property type="entry name" value="GDP-MANNOSE MANNOSYL HYDROLASE"/>
    <property type="match status" value="1"/>
</dbReference>
<protein>
    <submittedName>
        <fullName evidence="7">NUDIX domain-containing protein</fullName>
    </submittedName>
</protein>
<dbReference type="Proteomes" id="UP001595859">
    <property type="component" value="Unassembled WGS sequence"/>
</dbReference>
<evidence type="ECO:0000256" key="2">
    <source>
        <dbReference type="ARBA" id="ARBA00005582"/>
    </source>
</evidence>
<comment type="caution">
    <text evidence="7">The sequence shown here is derived from an EMBL/GenBank/DDBJ whole genome shotgun (WGS) entry which is preliminary data.</text>
</comment>
<gene>
    <name evidence="7" type="ORF">ACFPCV_32935</name>
</gene>
<dbReference type="PANTHER" id="PTHR43046:SF12">
    <property type="entry name" value="GDP-MANNOSE MANNOSYL HYDROLASE"/>
    <property type="match status" value="1"/>
</dbReference>
<comment type="similarity">
    <text evidence="2 5">Belongs to the Nudix hydrolase family.</text>
</comment>